<dbReference type="CDD" id="cd20952">
    <property type="entry name" value="IgI_5_Robo"/>
    <property type="match status" value="1"/>
</dbReference>
<evidence type="ECO:0000259" key="20">
    <source>
        <dbReference type="PROSITE" id="PS50853"/>
    </source>
</evidence>
<organism evidence="21 22">
    <name type="scientific">Delphinapterus leucas</name>
    <name type="common">Beluga whale</name>
    <dbReference type="NCBI Taxonomy" id="9749"/>
    <lineage>
        <taxon>Eukaryota</taxon>
        <taxon>Metazoa</taxon>
        <taxon>Chordata</taxon>
        <taxon>Craniata</taxon>
        <taxon>Vertebrata</taxon>
        <taxon>Euteleostomi</taxon>
        <taxon>Mammalia</taxon>
        <taxon>Eutheria</taxon>
        <taxon>Laurasiatheria</taxon>
        <taxon>Artiodactyla</taxon>
        <taxon>Whippomorpha</taxon>
        <taxon>Cetacea</taxon>
        <taxon>Odontoceti</taxon>
        <taxon>Monodontidae</taxon>
        <taxon>Delphinapterus</taxon>
    </lineage>
</organism>
<dbReference type="InterPro" id="IPR051170">
    <property type="entry name" value="Neural/epithelial_adhesion"/>
</dbReference>
<feature type="domain" description="Ig-like" evidence="19">
    <location>
        <begin position="248"/>
        <end position="332"/>
    </location>
</feature>
<evidence type="ECO:0000313" key="21">
    <source>
        <dbReference type="Proteomes" id="UP000248483"/>
    </source>
</evidence>
<dbReference type="InterPro" id="IPR003598">
    <property type="entry name" value="Ig_sub2"/>
</dbReference>
<feature type="region of interest" description="Disordered" evidence="17">
    <location>
        <begin position="1151"/>
        <end position="1183"/>
    </location>
</feature>
<dbReference type="CDD" id="cd05726">
    <property type="entry name" value="IgI_4_Robo"/>
    <property type="match status" value="1"/>
</dbReference>
<name>A0A2Y9NKT8_DELLE</name>
<dbReference type="Proteomes" id="UP000248483">
    <property type="component" value="Unplaced"/>
</dbReference>
<keyword evidence="8" id="KW-0221">Differentiation</keyword>
<evidence type="ECO:0000256" key="16">
    <source>
        <dbReference type="ARBA" id="ARBA00061206"/>
    </source>
</evidence>
<evidence type="ECO:0000259" key="19">
    <source>
        <dbReference type="PROSITE" id="PS50835"/>
    </source>
</evidence>
<dbReference type="InterPro" id="IPR013106">
    <property type="entry name" value="Ig_V-set"/>
</dbReference>
<dbReference type="InterPro" id="IPR036116">
    <property type="entry name" value="FN3_sf"/>
</dbReference>
<dbReference type="CTD" id="6092"/>
<dbReference type="InterPro" id="IPR013783">
    <property type="entry name" value="Ig-like_fold"/>
</dbReference>
<proteinExistence type="inferred from homology"/>
<feature type="compositionally biased region" description="Polar residues" evidence="17">
    <location>
        <begin position="1168"/>
        <end position="1182"/>
    </location>
</feature>
<dbReference type="FunFam" id="2.60.40.10:FF:000043">
    <property type="entry name" value="roundabout homolog 2 isoform X2"/>
    <property type="match status" value="1"/>
</dbReference>
<keyword evidence="12" id="KW-1015">Disulfide bond</keyword>
<dbReference type="GeneID" id="111176809"/>
<keyword evidence="2" id="KW-0217">Developmental protein</keyword>
<dbReference type="GO" id="GO:0006935">
    <property type="term" value="P:chemotaxis"/>
    <property type="evidence" value="ECO:0007669"/>
    <property type="project" value="UniProtKB-KW"/>
</dbReference>
<protein>
    <submittedName>
        <fullName evidence="22">Roundabout homolog 2 isoform X2</fullName>
    </submittedName>
</protein>
<keyword evidence="7" id="KW-0677">Repeat</keyword>
<evidence type="ECO:0000256" key="10">
    <source>
        <dbReference type="ARBA" id="ARBA00022989"/>
    </source>
</evidence>
<keyword evidence="6" id="KW-0732">Signal</keyword>
<dbReference type="Pfam" id="PF00041">
    <property type="entry name" value="fn3"/>
    <property type="match status" value="3"/>
</dbReference>
<dbReference type="FunFam" id="2.60.40.10:FF:000065">
    <property type="entry name" value="roundabout homolog 1 isoform X3"/>
    <property type="match status" value="1"/>
</dbReference>
<feature type="compositionally biased region" description="Pro residues" evidence="17">
    <location>
        <begin position="1340"/>
        <end position="1349"/>
    </location>
</feature>
<keyword evidence="10 18" id="KW-1133">Transmembrane helix</keyword>
<evidence type="ECO:0000256" key="12">
    <source>
        <dbReference type="ARBA" id="ARBA00023157"/>
    </source>
</evidence>
<dbReference type="RefSeq" id="XP_022433511.1">
    <property type="nucleotide sequence ID" value="XM_022577803.2"/>
</dbReference>
<comment type="subcellular location">
    <subcellularLocation>
        <location evidence="1">Membrane</location>
        <topology evidence="1">Single-pass type I membrane protein</topology>
    </subcellularLocation>
</comment>
<dbReference type="GO" id="GO:0051239">
    <property type="term" value="P:regulation of multicellular organismal process"/>
    <property type="evidence" value="ECO:0007669"/>
    <property type="project" value="UniProtKB-ARBA"/>
</dbReference>
<feature type="compositionally biased region" description="Polar residues" evidence="17">
    <location>
        <begin position="1267"/>
        <end position="1312"/>
    </location>
</feature>
<evidence type="ECO:0000256" key="4">
    <source>
        <dbReference type="ARBA" id="ARBA00022553"/>
    </source>
</evidence>
<evidence type="ECO:0000256" key="13">
    <source>
        <dbReference type="ARBA" id="ARBA00023170"/>
    </source>
</evidence>
<evidence type="ECO:0000256" key="9">
    <source>
        <dbReference type="ARBA" id="ARBA00022902"/>
    </source>
</evidence>
<feature type="compositionally biased region" description="Low complexity" evidence="17">
    <location>
        <begin position="1085"/>
        <end position="1094"/>
    </location>
</feature>
<dbReference type="Gene3D" id="2.60.40.10">
    <property type="entry name" value="Immunoglobulins"/>
    <property type="match status" value="8"/>
</dbReference>
<dbReference type="InterPro" id="IPR003599">
    <property type="entry name" value="Ig_sub"/>
</dbReference>
<sequence>MLSSEKVGKITRLELLFILMLFFSGPTLSKLTRTPWKGKPWKGGSRLRQEDFPPRIVEHPSDVIVSKGEPTTLNCKAEGRPTPTIEWYKDGERVETDKDDPRSHRMLLPSGSLFFLRIVHGRRSKPDEGSYVCVARNYLGEAVSRNASLEVALLRDDFRQNPTDVVVAAGEPAILECQPPRGHPEPTIYWKKDKIRIDDKEERISIRGGKLMISNTRKSDAGMYTCVGTNMVGERDSDPAELTVFERPAFLRRPINQVVLEEEAVEFRCQVQGDPQPTVRWKKDDADLPRGRYDIKDDYTLRIKKAMSTDEGTYMCIAENRVGKVEASATLTVRARPVAPPQFVVRPRDQIVAQGRTVTFPCETKGNPQPAVFWQKEGSQNLLFPNQPQQANSRCSVSPAGDLTITDTQRSDAGYYICQALTVAGSILAKAQLEVTDVLTDRPPPIILQGPANQTLAVDGTALLKCKATGDPLPVISWLKEGFTFLGRDPRATIQEQGTLQIKNLRISDTGTYTCVATSSSGETSWSAVLDVTESGATISKNYDFNDLPGPPSKPQVTDVTKNSVTLSWQPGTPGTLPASAYIIEAFSQSVSNSWQTVANHVKTTLYTVRGLRPNTIYLFMVRAINPQGLSDPSAMSDPVRTQDISPPAQGVDHRQVQKELGDVLVHLHTPVVLTPTTVQVTWTVDRQPQFIQGYRVMYRQTSGLQATSTWQNLDAKVPTERSAVLVNLKKGVTYEIKVRPYFNEFQGMDSESKTVRTTEEAPSAPPQSVTVLTVGSHNSTSISVSWDPPPPDHQNGIIQEYKIWCLGNETRFHINKTVDAAIRSVIIGGLFPGIQYRVEVAASTSAGVGVKSEPQPIIIGGRNEVVITENNNSITEQITDVVKQPAFIAGIGGACWVILMGFSIWLYWRRKKRKGLSNYAVTFQRGDGGLMSNGSRPGLLNAGDPSYPWLADSWPATSLPVNNSNSGPNEIANFGRGDVLPPVPGQGDKTATMLSDGAIYSSIDFTTKTTYNSSSQITQATPYATTQILHSNSIHELAVDLPDPQWKSSIQQKTDLMGFGYSLPDQNKGNNGGKGGKKKKNKNSSKAQKNNGSTWANVPLPPPPVQPLPGTELEHYAVELQENGYDSDSWCPPLPVQTYLHQGMEDELEEDDDRVPTPPVRGVASSPAISFGQQSTATLTPSPREEMQPMLQAHLDELTRAYQFDIAKQTWHVQSNNQPPQPPVPPLGYVSGALISDLETDVPDDDADDEEEALEIPRPLRALEQTPGSSTDNLDSSVTGKAFTSSQRPRPTSPFSTDSNTSAAMSQSQRPRPTKKHKGGRVDPQPALPHRREGMTDDLPPPPDPPPGQGLRQQIGLSQHAGNVENSTERKGSSLERQQASNLEDTKSSLDCPAKTSLEWQRQTQEWINSTERQEDIRKALHKQGVGPEETLVPYSKPSFPSPGGHSSSGTASSKGSTGPRKAEALRGSHQRNASDLLDIGYMGSNSQGQFTE</sequence>
<keyword evidence="21" id="KW-1185">Reference proteome</keyword>
<feature type="domain" description="Fibronectin type-III" evidence="20">
    <location>
        <begin position="766"/>
        <end position="863"/>
    </location>
</feature>
<feature type="transmembrane region" description="Helical" evidence="18">
    <location>
        <begin position="887"/>
        <end position="909"/>
    </location>
</feature>
<feature type="compositionally biased region" description="Low complexity" evidence="17">
    <location>
        <begin position="1437"/>
        <end position="1461"/>
    </location>
</feature>
<feature type="compositionally biased region" description="Polar residues" evidence="17">
    <location>
        <begin position="1485"/>
        <end position="1494"/>
    </location>
</feature>
<keyword evidence="9" id="KW-0524">Neurogenesis</keyword>
<dbReference type="SMART" id="SM00060">
    <property type="entry name" value="FN3"/>
    <property type="match status" value="3"/>
</dbReference>
<dbReference type="Pfam" id="PF13927">
    <property type="entry name" value="Ig_3"/>
    <property type="match status" value="3"/>
</dbReference>
<evidence type="ECO:0000256" key="5">
    <source>
        <dbReference type="ARBA" id="ARBA00022692"/>
    </source>
</evidence>
<keyword evidence="5 18" id="KW-0812">Transmembrane</keyword>
<feature type="domain" description="Fibronectin type-III" evidence="20">
    <location>
        <begin position="551"/>
        <end position="645"/>
    </location>
</feature>
<feature type="domain" description="Fibronectin type-III" evidence="20">
    <location>
        <begin position="664"/>
        <end position="762"/>
    </location>
</feature>
<evidence type="ECO:0000256" key="11">
    <source>
        <dbReference type="ARBA" id="ARBA00023136"/>
    </source>
</evidence>
<evidence type="ECO:0000256" key="6">
    <source>
        <dbReference type="ARBA" id="ARBA00022729"/>
    </source>
</evidence>
<dbReference type="SMART" id="SM00409">
    <property type="entry name" value="IG"/>
    <property type="match status" value="5"/>
</dbReference>
<dbReference type="PANTHER" id="PTHR12231:SF242">
    <property type="entry name" value="ROUNDABOUT HOMOLOG 2"/>
    <property type="match status" value="1"/>
</dbReference>
<keyword evidence="3" id="KW-0145">Chemotaxis</keyword>
<feature type="domain" description="Ig-like" evidence="19">
    <location>
        <begin position="54"/>
        <end position="150"/>
    </location>
</feature>
<comment type="similarity">
    <text evidence="16">Belongs to the immunoglobulin superfamily. ROBO family.</text>
</comment>
<keyword evidence="11 18" id="KW-0472">Membrane</keyword>
<feature type="compositionally biased region" description="Polar residues" evidence="17">
    <location>
        <begin position="1352"/>
        <end position="1367"/>
    </location>
</feature>
<dbReference type="GO" id="GO:0030154">
    <property type="term" value="P:cell differentiation"/>
    <property type="evidence" value="ECO:0007669"/>
    <property type="project" value="UniProtKB-KW"/>
</dbReference>
<dbReference type="InterPro" id="IPR007110">
    <property type="entry name" value="Ig-like_dom"/>
</dbReference>
<evidence type="ECO:0000256" key="1">
    <source>
        <dbReference type="ARBA" id="ARBA00004479"/>
    </source>
</evidence>
<feature type="compositionally biased region" description="Polar residues" evidence="17">
    <location>
        <begin position="1399"/>
        <end position="1412"/>
    </location>
</feature>
<feature type="region of interest" description="Disordered" evidence="17">
    <location>
        <begin position="1237"/>
        <end position="1494"/>
    </location>
</feature>
<feature type="region of interest" description="Disordered" evidence="17">
    <location>
        <begin position="1059"/>
        <end position="1105"/>
    </location>
</feature>
<dbReference type="CDD" id="cd00063">
    <property type="entry name" value="FN3"/>
    <property type="match status" value="3"/>
</dbReference>
<keyword evidence="14" id="KW-0325">Glycoprotein</keyword>
<dbReference type="GO" id="GO:0022603">
    <property type="term" value="P:regulation of anatomical structure morphogenesis"/>
    <property type="evidence" value="ECO:0007669"/>
    <property type="project" value="UniProtKB-ARBA"/>
</dbReference>
<dbReference type="FunFam" id="2.60.40.10:FF:000058">
    <property type="entry name" value="roundabout homolog 2 isoform X3"/>
    <property type="match status" value="1"/>
</dbReference>
<dbReference type="SMART" id="SM00406">
    <property type="entry name" value="IGv"/>
    <property type="match status" value="3"/>
</dbReference>
<evidence type="ECO:0000256" key="8">
    <source>
        <dbReference type="ARBA" id="ARBA00022782"/>
    </source>
</evidence>
<gene>
    <name evidence="22" type="primary">ROBO2</name>
</gene>
<evidence type="ECO:0000256" key="7">
    <source>
        <dbReference type="ARBA" id="ARBA00022737"/>
    </source>
</evidence>
<dbReference type="InterPro" id="IPR013098">
    <property type="entry name" value="Ig_I-set"/>
</dbReference>
<dbReference type="FunFam" id="2.60.40.10:FF:000026">
    <property type="entry name" value="roundabout homolog 2 isoform X1"/>
    <property type="match status" value="1"/>
</dbReference>
<feature type="domain" description="Ig-like" evidence="19">
    <location>
        <begin position="444"/>
        <end position="531"/>
    </location>
</feature>
<evidence type="ECO:0000256" key="17">
    <source>
        <dbReference type="SAM" id="MobiDB-lite"/>
    </source>
</evidence>
<dbReference type="SMART" id="SM00408">
    <property type="entry name" value="IGc2"/>
    <property type="match status" value="5"/>
</dbReference>
<dbReference type="InterPro" id="IPR036179">
    <property type="entry name" value="Ig-like_dom_sf"/>
</dbReference>
<dbReference type="Pfam" id="PF07679">
    <property type="entry name" value="I-set"/>
    <property type="match status" value="2"/>
</dbReference>
<feature type="compositionally biased region" description="Acidic residues" evidence="17">
    <location>
        <begin position="1239"/>
        <end position="1255"/>
    </location>
</feature>
<keyword evidence="4" id="KW-0597">Phosphoprotein</keyword>
<evidence type="ECO:0000313" key="22">
    <source>
        <dbReference type="RefSeq" id="XP_022433511.1"/>
    </source>
</evidence>
<accession>A0A2Y9NKT8</accession>
<dbReference type="SUPFAM" id="SSF48726">
    <property type="entry name" value="Immunoglobulin"/>
    <property type="match status" value="5"/>
</dbReference>
<dbReference type="PROSITE" id="PS50853">
    <property type="entry name" value="FN3"/>
    <property type="match status" value="3"/>
</dbReference>
<reference evidence="22" key="1">
    <citation type="submission" date="2025-08" db="UniProtKB">
        <authorList>
            <consortium name="RefSeq"/>
        </authorList>
    </citation>
    <scope>IDENTIFICATION</scope>
    <source>
        <tissue evidence="22">Blood</tissue>
    </source>
</reference>
<dbReference type="SUPFAM" id="SSF49265">
    <property type="entry name" value="Fibronectin type III"/>
    <property type="match status" value="2"/>
</dbReference>
<evidence type="ECO:0000256" key="3">
    <source>
        <dbReference type="ARBA" id="ARBA00022500"/>
    </source>
</evidence>
<dbReference type="InterPro" id="IPR003961">
    <property type="entry name" value="FN3_dom"/>
</dbReference>
<keyword evidence="13" id="KW-0675">Receptor</keyword>
<dbReference type="GO" id="GO:0016020">
    <property type="term" value="C:membrane"/>
    <property type="evidence" value="ECO:0007669"/>
    <property type="project" value="UniProtKB-SubCell"/>
</dbReference>
<feature type="domain" description="Ig-like" evidence="19">
    <location>
        <begin position="156"/>
        <end position="243"/>
    </location>
</feature>
<dbReference type="GO" id="GO:0007417">
    <property type="term" value="P:central nervous system development"/>
    <property type="evidence" value="ECO:0007669"/>
    <property type="project" value="UniProtKB-ARBA"/>
</dbReference>
<evidence type="ECO:0000256" key="15">
    <source>
        <dbReference type="ARBA" id="ARBA00023319"/>
    </source>
</evidence>
<evidence type="ECO:0000256" key="18">
    <source>
        <dbReference type="SAM" id="Phobius"/>
    </source>
</evidence>
<evidence type="ECO:0000256" key="2">
    <source>
        <dbReference type="ARBA" id="ARBA00022473"/>
    </source>
</evidence>
<dbReference type="FunFam" id="2.60.40.10:FF:000008">
    <property type="entry name" value="roundabout homolog 2 isoform X2"/>
    <property type="match status" value="2"/>
</dbReference>
<evidence type="ECO:0000256" key="14">
    <source>
        <dbReference type="ARBA" id="ARBA00023180"/>
    </source>
</evidence>
<dbReference type="FunFam" id="2.60.40.10:FF:000053">
    <property type="entry name" value="Roundabout guidance receptor 1"/>
    <property type="match status" value="1"/>
</dbReference>
<dbReference type="FunFam" id="2.60.40.10:FF:000055">
    <property type="entry name" value="roundabout homolog 1 isoform X2"/>
    <property type="match status" value="1"/>
</dbReference>
<dbReference type="PANTHER" id="PTHR12231">
    <property type="entry name" value="CTX-RELATED TYPE I TRANSMEMBRANE PROTEIN"/>
    <property type="match status" value="1"/>
</dbReference>
<keyword evidence="15" id="KW-0393">Immunoglobulin domain</keyword>
<dbReference type="CDD" id="cd07693">
    <property type="entry name" value="IgC_1_Robo"/>
    <property type="match status" value="1"/>
</dbReference>
<feature type="domain" description="Ig-like" evidence="19">
    <location>
        <begin position="341"/>
        <end position="436"/>
    </location>
</feature>
<dbReference type="PROSITE" id="PS50835">
    <property type="entry name" value="IG_LIKE"/>
    <property type="match status" value="5"/>
</dbReference>